<dbReference type="Pfam" id="PF07690">
    <property type="entry name" value="MFS_1"/>
    <property type="match status" value="1"/>
</dbReference>
<feature type="transmembrane region" description="Helical" evidence="7">
    <location>
        <begin position="12"/>
        <end position="37"/>
    </location>
</feature>
<keyword evidence="4 7" id="KW-0812">Transmembrane</keyword>
<dbReference type="PANTHER" id="PTHR43266:SF2">
    <property type="entry name" value="MAJOR FACILITATOR SUPERFAMILY (MFS) PROFILE DOMAIN-CONTAINING PROTEIN"/>
    <property type="match status" value="1"/>
</dbReference>
<protein>
    <submittedName>
        <fullName evidence="8">Transmembrane protein</fullName>
    </submittedName>
</protein>
<evidence type="ECO:0000256" key="6">
    <source>
        <dbReference type="ARBA" id="ARBA00023136"/>
    </source>
</evidence>
<keyword evidence="5 7" id="KW-1133">Transmembrane helix</keyword>
<evidence type="ECO:0000256" key="3">
    <source>
        <dbReference type="ARBA" id="ARBA00022475"/>
    </source>
</evidence>
<feature type="transmembrane region" description="Helical" evidence="7">
    <location>
        <begin position="370"/>
        <end position="392"/>
    </location>
</feature>
<evidence type="ECO:0000256" key="7">
    <source>
        <dbReference type="SAM" id="Phobius"/>
    </source>
</evidence>
<dbReference type="Proteomes" id="UP000256297">
    <property type="component" value="Chromosome CBM2589_b"/>
</dbReference>
<dbReference type="EMBL" id="OFSP01000023">
    <property type="protein sequence ID" value="SOY53987.1"/>
    <property type="molecule type" value="Genomic_DNA"/>
</dbReference>
<dbReference type="GO" id="GO:0022857">
    <property type="term" value="F:transmembrane transporter activity"/>
    <property type="evidence" value="ECO:0007669"/>
    <property type="project" value="InterPro"/>
</dbReference>
<evidence type="ECO:0000256" key="5">
    <source>
        <dbReference type="ARBA" id="ARBA00022989"/>
    </source>
</evidence>
<evidence type="ECO:0000256" key="1">
    <source>
        <dbReference type="ARBA" id="ARBA00004651"/>
    </source>
</evidence>
<dbReference type="GO" id="GO:0005886">
    <property type="term" value="C:plasma membrane"/>
    <property type="evidence" value="ECO:0007669"/>
    <property type="project" value="UniProtKB-SubCell"/>
</dbReference>
<dbReference type="Gene3D" id="1.20.1250.20">
    <property type="entry name" value="MFS general substrate transporter like domains"/>
    <property type="match status" value="1"/>
</dbReference>
<accession>A0A375BVA1</accession>
<dbReference type="AlphaFoldDB" id="A0A375BVA1"/>
<name>A0A375BVA1_9BURK</name>
<evidence type="ECO:0000313" key="8">
    <source>
        <dbReference type="EMBL" id="SOY53987.1"/>
    </source>
</evidence>
<dbReference type="SUPFAM" id="SSF103473">
    <property type="entry name" value="MFS general substrate transporter"/>
    <property type="match status" value="1"/>
</dbReference>
<feature type="transmembrane region" description="Helical" evidence="7">
    <location>
        <begin position="74"/>
        <end position="94"/>
    </location>
</feature>
<feature type="transmembrane region" description="Helical" evidence="7">
    <location>
        <begin position="281"/>
        <end position="305"/>
    </location>
</feature>
<keyword evidence="2" id="KW-0813">Transport</keyword>
<dbReference type="InterPro" id="IPR011701">
    <property type="entry name" value="MFS"/>
</dbReference>
<dbReference type="InterPro" id="IPR036259">
    <property type="entry name" value="MFS_trans_sf"/>
</dbReference>
<dbReference type="PANTHER" id="PTHR43266">
    <property type="entry name" value="MACROLIDE-EFFLUX PROTEIN"/>
    <property type="match status" value="1"/>
</dbReference>
<dbReference type="RefSeq" id="WP_116336213.1">
    <property type="nucleotide sequence ID" value="NZ_LT976856.1"/>
</dbReference>
<evidence type="ECO:0000256" key="2">
    <source>
        <dbReference type="ARBA" id="ARBA00022448"/>
    </source>
</evidence>
<evidence type="ECO:0000256" key="4">
    <source>
        <dbReference type="ARBA" id="ARBA00022692"/>
    </source>
</evidence>
<feature type="transmembrane region" description="Helical" evidence="7">
    <location>
        <begin position="43"/>
        <end position="67"/>
    </location>
</feature>
<keyword evidence="3" id="KW-1003">Cell membrane</keyword>
<sequence length="411" mass="42885">MTDMNSVPGYKALLAARCTSSVALWLDFTLIFSLLSYHWHADAITIGVSSALYGLPGLVLGPFLGSLTDRRNPVVMLVISYLARGVTSVLLIVAPDLQVFVLLVLIKGIANLGAMPAEQILIRSMLNKDQLVSNASVMTAVDQLTKICAPLAAAGMTGLYRPAAGLGLSAALAIVGILCLPALRRVASSRTRQAVSAPSRWHYGPLLQLARENRRFRQAFVCVLWLTAILGLYDPQLSLFLKEEGMPAAAFGMIVSCTAGGALAGALAFRTLHRRHGRHLPSAGLVAFGLTVLLPGGLATGGVAIPLPLWLALWIANGGAYGLTAMSFGVTLQQESPVEVIGTVSAAARSAQLGALVLGPLLGASMGRLLGIPLVFVLSGSLAVMGGVVMLWRTQGGKDLVVGQAGSAEHP</sequence>
<keyword evidence="6 7" id="KW-0472">Membrane</keyword>
<reference evidence="8" key="1">
    <citation type="submission" date="2018-01" db="EMBL/GenBank/DDBJ databases">
        <authorList>
            <person name="Clerissi C."/>
        </authorList>
    </citation>
    <scope>NUCLEOTIDE SEQUENCE</scope>
    <source>
        <strain evidence="8">Cupriavidus taiwanensis STM 3521</strain>
    </source>
</reference>
<organism evidence="8">
    <name type="scientific">Cupriavidus taiwanensis</name>
    <dbReference type="NCBI Taxonomy" id="164546"/>
    <lineage>
        <taxon>Bacteria</taxon>
        <taxon>Pseudomonadati</taxon>
        <taxon>Pseudomonadota</taxon>
        <taxon>Betaproteobacteria</taxon>
        <taxon>Burkholderiales</taxon>
        <taxon>Burkholderiaceae</taxon>
        <taxon>Cupriavidus</taxon>
    </lineage>
</organism>
<feature type="transmembrane region" description="Helical" evidence="7">
    <location>
        <begin position="245"/>
        <end position="269"/>
    </location>
</feature>
<comment type="subcellular location">
    <subcellularLocation>
        <location evidence="1">Cell membrane</location>
        <topology evidence="1">Multi-pass membrane protein</topology>
    </subcellularLocation>
</comment>
<proteinExistence type="predicted"/>
<feature type="transmembrane region" description="Helical" evidence="7">
    <location>
        <begin position="166"/>
        <end position="183"/>
    </location>
</feature>
<feature type="transmembrane region" description="Helical" evidence="7">
    <location>
        <begin position="311"/>
        <end position="332"/>
    </location>
</feature>
<feature type="transmembrane region" description="Helical" evidence="7">
    <location>
        <begin position="344"/>
        <end position="364"/>
    </location>
</feature>
<gene>
    <name evidence="8" type="ORF">CBM2589_B30324</name>
</gene>
<comment type="caution">
    <text evidence="8">The sequence shown here is derived from an EMBL/GenBank/DDBJ whole genome shotgun (WGS) entry which is preliminary data.</text>
</comment>
<feature type="transmembrane region" description="Helical" evidence="7">
    <location>
        <begin position="216"/>
        <end position="233"/>
    </location>
</feature>